<evidence type="ECO:0000313" key="3">
    <source>
        <dbReference type="EMBL" id="POM82747.1"/>
    </source>
</evidence>
<dbReference type="EMBL" id="JIBK01000006">
    <property type="protein sequence ID" value="POM82747.1"/>
    <property type="molecule type" value="Genomic_DNA"/>
</dbReference>
<dbReference type="Proteomes" id="UP000236928">
    <property type="component" value="Unassembled WGS sequence"/>
</dbReference>
<dbReference type="VEuPathDB" id="CryptoDB:CmeUKMEL1_03940"/>
<organism evidence="3 4">
    <name type="scientific">Cryptosporidium meleagridis</name>
    <dbReference type="NCBI Taxonomy" id="93969"/>
    <lineage>
        <taxon>Eukaryota</taxon>
        <taxon>Sar</taxon>
        <taxon>Alveolata</taxon>
        <taxon>Apicomplexa</taxon>
        <taxon>Conoidasida</taxon>
        <taxon>Coccidia</taxon>
        <taxon>Eucoccidiorida</taxon>
        <taxon>Eimeriorina</taxon>
        <taxon>Cryptosporidiidae</taxon>
        <taxon>Cryptosporidium</taxon>
    </lineage>
</organism>
<keyword evidence="4" id="KW-1185">Reference proteome</keyword>
<gene>
    <name evidence="3" type="ORF">CmeUKMEL1_03940</name>
</gene>
<evidence type="ECO:0000256" key="2">
    <source>
        <dbReference type="SAM" id="MobiDB-lite"/>
    </source>
</evidence>
<feature type="compositionally biased region" description="Basic and acidic residues" evidence="2">
    <location>
        <begin position="1306"/>
        <end position="1320"/>
    </location>
</feature>
<feature type="region of interest" description="Disordered" evidence="2">
    <location>
        <begin position="1296"/>
        <end position="1337"/>
    </location>
</feature>
<sequence length="1337" mass="153662">MREIALNNIELERRPNWWRGSDSENILDPCFKKPIYSGKSKFNFFPKFLKDNMKWFKNRTSSNINHDEYSKFNEYDKKAIIEFSKQQKMTQGQESSRYKFISPYSEYLLERLKWKIALRIYYTLDPSDKGYIELEHSKKLLFEMLKADTEKAQTLLLLLETIKPFYVKDGCIEKNEIINYLAREIFDDTRGYGLFSKLNNIFKNPISRSKKRINDCFANDFQDVYMSKKKQICFSSDPNVIKLNEINVKQSNTKETNYNFTFCQNKNEACITCNMKKNCAGKLRDHIKISENRKRKLIEKIEQEKKEINDKNMLECTFKPEILWPIGKFINNKSWLMNKKNLKVSKLPQEKKSEICGYEIINEQNMEDKNIQVFINQGCNFDSLNNWNGYIHDSITNQVYVIHKGYFMDDHNADKNEIFYRKTDKEEQKEIRNKVLDSIMRKINVEFQSLENTENGNEKKKSLNFGAKKLVDKLRAERETGANDPRLNTPEFTIEVNHPMFVEKIVNFSEIKPYKSAANHENSVIKSEYSTSPCYYYLPRGYERIGNCFNEIRFRRKLDFLQDNVQDNRNINANNSSNMKLKSNSFINKVFNMKNSTLCLDEKPFSLIEDKKMSKILNKSVKIDPLSLKDLNKISSADQSKDIEVESLGVLKKNSVLDQHLLLKSPSKNEPIIIGPNANNDDDFQKKITLDTKFKKECDTSIQTKKCLITPQKKDSLMPPIKKEADTSIQTKKNLIIPPKKDSLMPPIKKEADTSIQTKKNLIISPKKDSSMPPIKKETDTSIQTKKNLIISPKKDSLIPPIKKEADTSIQTKKNLIISPKKDSSMPPIKKETDTSIQTKKNLIISPKKDSLIPPIKKEADTSIQTKKNLIISPKKDSSMPPIKKETDTSIQTKKNLIISPKKDSLIPPIKKEADNSIQTKKNLIIPQKKDSLMPPIKKETDNSIQTKKSLFISPKKDSSMPPIKKETDNSIQTKKNLIIPPKKDSSMLPINNEADNSIQTKKNLIIPQKKDSLISPIKKETDNSIQAKKNLIIPQKKDSLIPPINNEANTSIQTKKNLIIPQKKDSLIPPIKKETDSSIQTKKNLIIPPKKDSLMSPIKKEAETSIQTKKNLIIPPNKDSLIPPIKKETDNSIQTKKSLIIPPKKDSLMSPINNEADTSIQTKKNLIIPPKKDSLMPPIKKETDSSIQTKKNLIIPQKKDSLMPPIKKETDNSIQTKKNLINSPKKDSLIPPIKKETDSSIQTKKNLIIPPKKDSLMSPIKKEADTLIQTKKSLIIPQKKDSLMSPIKKEADTSIQTKKNLIIPPKKDSLMPPIKKETDTSIQTKKNLIIPPKKDA</sequence>
<feature type="coiled-coil region" evidence="1">
    <location>
        <begin position="287"/>
        <end position="314"/>
    </location>
</feature>
<accession>A0A2P4YY66</accession>
<proteinExistence type="predicted"/>
<dbReference type="OrthoDB" id="342630at2759"/>
<evidence type="ECO:0000256" key="1">
    <source>
        <dbReference type="SAM" id="Coils"/>
    </source>
</evidence>
<evidence type="ECO:0000313" key="4">
    <source>
        <dbReference type="Proteomes" id="UP000236928"/>
    </source>
</evidence>
<comment type="caution">
    <text evidence="3">The sequence shown here is derived from an EMBL/GenBank/DDBJ whole genome shotgun (WGS) entry which is preliminary data.</text>
</comment>
<reference evidence="3 4" key="1">
    <citation type="submission" date="2014-04" db="EMBL/GenBank/DDBJ databases">
        <title>Comparative Genomics of Cryptosporidium Species.</title>
        <authorList>
            <person name="Silva J.C."/>
            <person name="Su Q."/>
            <person name="Chalmers R."/>
            <person name="Chibucos M.C."/>
            <person name="Elwin K."/>
            <person name="Godinez A."/>
            <person name="Guo F."/>
            <person name="Huynh K."/>
            <person name="Orvis J."/>
            <person name="Ott S."/>
            <person name="Sadzewicz L."/>
            <person name="Sengamalay N."/>
            <person name="Shetty A."/>
            <person name="Sun M."/>
            <person name="Tallon L."/>
            <person name="Xiao L."/>
            <person name="Zhang H."/>
            <person name="Fraser C.M."/>
            <person name="Zhu G."/>
            <person name="Kissinger J."/>
            <person name="Widmer G."/>
        </authorList>
    </citation>
    <scope>NUCLEOTIDE SEQUENCE [LARGE SCALE GENOMIC DNA]</scope>
    <source>
        <strain evidence="3 4">UKMEL1</strain>
    </source>
</reference>
<keyword evidence="1" id="KW-0175">Coiled coil</keyword>
<protein>
    <submittedName>
        <fullName evidence="3">Uncharacterized protein</fullName>
    </submittedName>
</protein>
<name>A0A2P4YY66_9CRYT</name>